<dbReference type="PATRIC" id="fig|1150600.3.peg.3101"/>
<dbReference type="PANTHER" id="PTHR38011:SF7">
    <property type="entry name" value="2,5-DIAMINO-6-RIBOSYLAMINO-4(3H)-PYRIMIDINONE 5'-PHOSPHATE REDUCTASE"/>
    <property type="match status" value="1"/>
</dbReference>
<feature type="binding site" evidence="15">
    <location>
        <position position="95"/>
    </location>
    <ligand>
        <name>Zn(2+)</name>
        <dbReference type="ChEBI" id="CHEBI:29105"/>
        <note>catalytic</note>
    </ligand>
</feature>
<evidence type="ECO:0000313" key="17">
    <source>
        <dbReference type="EMBL" id="EOR93692.1"/>
    </source>
</evidence>
<feature type="binding site" evidence="14">
    <location>
        <position position="195"/>
    </location>
    <ligand>
        <name>NADP(+)</name>
        <dbReference type="ChEBI" id="CHEBI:58349"/>
    </ligand>
</feature>
<dbReference type="eggNOG" id="COG0117">
    <property type="taxonomic scope" value="Bacteria"/>
</dbReference>
<feature type="binding site" evidence="14">
    <location>
        <position position="181"/>
    </location>
    <ligand>
        <name>NADP(+)</name>
        <dbReference type="ChEBI" id="CHEBI:58349"/>
    </ligand>
</feature>
<keyword evidence="7 12" id="KW-0479">Metal-binding</keyword>
<dbReference type="InterPro" id="IPR050765">
    <property type="entry name" value="Riboflavin_Biosynth_HTPR"/>
</dbReference>
<dbReference type="Proteomes" id="UP000014174">
    <property type="component" value="Unassembled WGS sequence"/>
</dbReference>
<evidence type="ECO:0000256" key="3">
    <source>
        <dbReference type="ARBA" id="ARBA00004910"/>
    </source>
</evidence>
<dbReference type="GO" id="GO:0008835">
    <property type="term" value="F:diaminohydroxyphosphoribosylaminopyrimidine deaminase activity"/>
    <property type="evidence" value="ECO:0007669"/>
    <property type="project" value="UniProtKB-EC"/>
</dbReference>
<organism evidence="17 18">
    <name type="scientific">Arcticibacter svalbardensis MN12-7</name>
    <dbReference type="NCBI Taxonomy" id="1150600"/>
    <lineage>
        <taxon>Bacteria</taxon>
        <taxon>Pseudomonadati</taxon>
        <taxon>Bacteroidota</taxon>
        <taxon>Sphingobacteriia</taxon>
        <taxon>Sphingobacteriales</taxon>
        <taxon>Sphingobacteriaceae</taxon>
        <taxon>Arcticibacter</taxon>
    </lineage>
</organism>
<dbReference type="RefSeq" id="WP_016196362.1">
    <property type="nucleotide sequence ID" value="NZ_AQPN01000106.1"/>
</dbReference>
<proteinExistence type="inferred from homology"/>
<feature type="binding site" evidence="14">
    <location>
        <position position="294"/>
    </location>
    <ligand>
        <name>substrate</name>
    </ligand>
</feature>
<protein>
    <recommendedName>
        <fullName evidence="12">Riboflavin biosynthesis protein RibD</fullName>
    </recommendedName>
    <domain>
        <recommendedName>
            <fullName evidence="12">Diaminohydroxyphosphoribosylaminopyrimidine deaminase</fullName>
            <shortName evidence="12">DRAP deaminase</shortName>
            <ecNumber evidence="12">3.5.4.26</ecNumber>
        </recommendedName>
        <alternativeName>
            <fullName evidence="12">Riboflavin-specific deaminase</fullName>
        </alternativeName>
    </domain>
    <domain>
        <recommendedName>
            <fullName evidence="12">5-amino-6-(5-phosphoribosylamino)uracil reductase</fullName>
            <ecNumber evidence="12">1.1.1.193</ecNumber>
        </recommendedName>
        <alternativeName>
            <fullName evidence="12">HTP reductase</fullName>
        </alternativeName>
    </domain>
</protein>
<dbReference type="UniPathway" id="UPA00275">
    <property type="reaction ID" value="UER00401"/>
</dbReference>
<dbReference type="AlphaFoldDB" id="R9GPE7"/>
<evidence type="ECO:0000256" key="1">
    <source>
        <dbReference type="ARBA" id="ARBA00002151"/>
    </source>
</evidence>
<dbReference type="SUPFAM" id="SSF53927">
    <property type="entry name" value="Cytidine deaminase-like"/>
    <property type="match status" value="1"/>
</dbReference>
<dbReference type="eggNOG" id="COG1985">
    <property type="taxonomic scope" value="Bacteria"/>
</dbReference>
<feature type="binding site" evidence="14">
    <location>
        <position position="165"/>
    </location>
    <ligand>
        <name>NADP(+)</name>
        <dbReference type="ChEBI" id="CHEBI:58349"/>
    </ligand>
</feature>
<dbReference type="SUPFAM" id="SSF53597">
    <property type="entry name" value="Dihydrofolate reductase-like"/>
    <property type="match status" value="1"/>
</dbReference>
<sequence length="355" mass="40467">MKFKTEIKYINRCLELARLGKGNVSPNPLVGAVIVYNNKIIGEGYHQQYGKAHAEVNAVNMVISKYPDSYPELMKEATIYVSLEPCSHFGKTPPCADLIIRHQIRRVVIGAPDPFDPVNGKGVQKLKDAGIEVIENFGLQSCSFINRRFFTRVTKQRPYIILKWAQTADSYFAPLDRAQKWISGYDAKVLSHLWRTEEDAVLVGKTTALVDNPQLNVRLWNGRNPVRIVIDKNLELTDELAILDQSQETIVFNSIKTEYKDKIKYLHIEEFDLYLVQMIAYQLYLMDIQSVIVEGGVHVINQFIEADLWDEARIFKSAQLWQEGIKAPSLTGILEETIQIGPDSLLCMLNKKLSH</sequence>
<dbReference type="GO" id="GO:0008270">
    <property type="term" value="F:zinc ion binding"/>
    <property type="evidence" value="ECO:0007669"/>
    <property type="project" value="InterPro"/>
</dbReference>
<dbReference type="InterPro" id="IPR002734">
    <property type="entry name" value="RibDG_C"/>
</dbReference>
<dbReference type="InterPro" id="IPR024072">
    <property type="entry name" value="DHFR-like_dom_sf"/>
</dbReference>
<evidence type="ECO:0000313" key="18">
    <source>
        <dbReference type="Proteomes" id="UP000014174"/>
    </source>
</evidence>
<evidence type="ECO:0000256" key="14">
    <source>
        <dbReference type="PIRSR" id="PIRSR006769-2"/>
    </source>
</evidence>
<accession>R9GPE7</accession>
<feature type="binding site" evidence="14">
    <location>
        <position position="211"/>
    </location>
    <ligand>
        <name>NADP(+)</name>
        <dbReference type="ChEBI" id="CHEBI:58349"/>
    </ligand>
</feature>
<keyword evidence="6 12" id="KW-0686">Riboflavin biosynthesis</keyword>
<keyword evidence="12 17" id="KW-0378">Hydrolase</keyword>
<evidence type="ECO:0000256" key="13">
    <source>
        <dbReference type="PIRSR" id="PIRSR006769-1"/>
    </source>
</evidence>
<dbReference type="Pfam" id="PF00383">
    <property type="entry name" value="dCMP_cyt_deam_1"/>
    <property type="match status" value="1"/>
</dbReference>
<comment type="similarity">
    <text evidence="4 12">In the N-terminal section; belongs to the cytidine and deoxycytidylate deaminase family.</text>
</comment>
<evidence type="ECO:0000256" key="15">
    <source>
        <dbReference type="PIRSR" id="PIRSR006769-3"/>
    </source>
</evidence>
<comment type="cofactor">
    <cofactor evidence="12 15">
        <name>Zn(2+)</name>
        <dbReference type="ChEBI" id="CHEBI:29105"/>
    </cofactor>
    <text evidence="12 15">Binds 1 zinc ion.</text>
</comment>
<dbReference type="Gene3D" id="3.40.430.10">
    <property type="entry name" value="Dihydrofolate Reductase, subunit A"/>
    <property type="match status" value="1"/>
</dbReference>
<feature type="domain" description="CMP/dCMP-type deaminase" evidence="16">
    <location>
        <begin position="4"/>
        <end position="126"/>
    </location>
</feature>
<dbReference type="EMBL" id="AQPN01000106">
    <property type="protein sequence ID" value="EOR93692.1"/>
    <property type="molecule type" value="Genomic_DNA"/>
</dbReference>
<gene>
    <name evidence="17" type="ORF">ADIARSV_3133</name>
</gene>
<dbReference type="PIRSF" id="PIRSF006769">
    <property type="entry name" value="RibD"/>
    <property type="match status" value="1"/>
</dbReference>
<evidence type="ECO:0000256" key="4">
    <source>
        <dbReference type="ARBA" id="ARBA00005259"/>
    </source>
</evidence>
<evidence type="ECO:0000256" key="8">
    <source>
        <dbReference type="ARBA" id="ARBA00022833"/>
    </source>
</evidence>
<dbReference type="GO" id="GO:0008703">
    <property type="term" value="F:5-amino-6-(5-phosphoribosylamino)uracil reductase activity"/>
    <property type="evidence" value="ECO:0007669"/>
    <property type="project" value="UniProtKB-EC"/>
</dbReference>
<dbReference type="Pfam" id="PF01872">
    <property type="entry name" value="RibD_C"/>
    <property type="match status" value="1"/>
</dbReference>
<dbReference type="EC" id="1.1.1.193" evidence="12"/>
<evidence type="ECO:0000256" key="10">
    <source>
        <dbReference type="ARBA" id="ARBA00023002"/>
    </source>
</evidence>
<dbReference type="EC" id="3.5.4.26" evidence="12"/>
<reference evidence="17 18" key="1">
    <citation type="journal article" date="2013" name="Genome Announc.">
        <title>Draft Genome Sequence of Arcticibacter svalbardensis Strain MN12-7T, a Member of the Family Sphingobacteriaceae Isolated from an Arctic Soil Sample.</title>
        <authorList>
            <person name="Shivaji S."/>
            <person name="Ara S."/>
            <person name="Prasad S."/>
            <person name="Manasa B.P."/>
            <person name="Begum Z."/>
            <person name="Singh A."/>
            <person name="Kumar Pinnaka A."/>
        </authorList>
    </citation>
    <scope>NUCLEOTIDE SEQUENCE [LARGE SCALE GENOMIC DNA]</scope>
    <source>
        <strain evidence="17 18">MN12-7</strain>
    </source>
</reference>
<dbReference type="InterPro" id="IPR004794">
    <property type="entry name" value="Eubact_RibD"/>
</dbReference>
<keyword evidence="10 12" id="KW-0560">Oxidoreductase</keyword>
<dbReference type="GO" id="GO:0009231">
    <property type="term" value="P:riboflavin biosynthetic process"/>
    <property type="evidence" value="ECO:0007669"/>
    <property type="project" value="UniProtKB-UniPathway"/>
</dbReference>
<name>R9GPE7_9SPHI</name>
<dbReference type="STRING" id="1150600.ADIARSV_3133"/>
<evidence type="ECO:0000256" key="6">
    <source>
        <dbReference type="ARBA" id="ARBA00022619"/>
    </source>
</evidence>
<feature type="active site" description="Proton donor" evidence="13">
    <location>
        <position position="55"/>
    </location>
</feature>
<dbReference type="PROSITE" id="PS51747">
    <property type="entry name" value="CYT_DCMP_DEAMINASES_2"/>
    <property type="match status" value="1"/>
</dbReference>
<comment type="similarity">
    <text evidence="5 12">In the C-terminal section; belongs to the HTP reductase family.</text>
</comment>
<keyword evidence="8 12" id="KW-0862">Zinc</keyword>
<evidence type="ECO:0000256" key="2">
    <source>
        <dbReference type="ARBA" id="ARBA00004882"/>
    </source>
</evidence>
<dbReference type="InterPro" id="IPR002125">
    <property type="entry name" value="CMP_dCMP_dom"/>
</dbReference>
<feature type="binding site" evidence="15">
    <location>
        <position position="53"/>
    </location>
    <ligand>
        <name>Zn(2+)</name>
        <dbReference type="ChEBI" id="CHEBI:29105"/>
        <note>catalytic</note>
    </ligand>
</feature>
<feature type="binding site" evidence="14">
    <location>
        <position position="215"/>
    </location>
    <ligand>
        <name>substrate</name>
    </ligand>
</feature>
<evidence type="ECO:0000259" key="16">
    <source>
        <dbReference type="PROSITE" id="PS51747"/>
    </source>
</evidence>
<dbReference type="PANTHER" id="PTHR38011">
    <property type="entry name" value="DIHYDROFOLATE REDUCTASE FAMILY PROTEIN (AFU_ORTHOLOGUE AFUA_8G06820)"/>
    <property type="match status" value="1"/>
</dbReference>
<dbReference type="CDD" id="cd01284">
    <property type="entry name" value="Riboflavin_deaminase-reductase"/>
    <property type="match status" value="1"/>
</dbReference>
<comment type="pathway">
    <text evidence="3 12">Cofactor biosynthesis; riboflavin biosynthesis; 5-amino-6-(D-ribitylamino)uracil from GTP: step 3/4.</text>
</comment>
<comment type="caution">
    <text evidence="17">The sequence shown here is derived from an EMBL/GenBank/DDBJ whole genome shotgun (WGS) entry which is preliminary data.</text>
</comment>
<feature type="binding site" evidence="15">
    <location>
        <position position="86"/>
    </location>
    <ligand>
        <name>Zn(2+)</name>
        <dbReference type="ChEBI" id="CHEBI:29105"/>
        <note>catalytic</note>
    </ligand>
</feature>
<keyword evidence="11" id="KW-0511">Multifunctional enzyme</keyword>
<comment type="catalytic activity">
    <reaction evidence="12">
        <text>5-amino-6-(5-phospho-D-ribitylamino)uracil + NADP(+) = 5-amino-6-(5-phospho-D-ribosylamino)uracil + NADPH + H(+)</text>
        <dbReference type="Rhea" id="RHEA:17845"/>
        <dbReference type="ChEBI" id="CHEBI:15378"/>
        <dbReference type="ChEBI" id="CHEBI:57783"/>
        <dbReference type="ChEBI" id="CHEBI:58349"/>
        <dbReference type="ChEBI" id="CHEBI:58421"/>
        <dbReference type="ChEBI" id="CHEBI:58453"/>
        <dbReference type="EC" id="1.1.1.193"/>
    </reaction>
</comment>
<comment type="function">
    <text evidence="1 12">Converts 2,5-diamino-6-(ribosylamino)-4(3h)-pyrimidinone 5'-phosphate into 5-amino-6-(ribosylamino)-2,4(1h,3h)-pyrimidinedione 5'-phosphate.</text>
</comment>
<keyword evidence="9 12" id="KW-0521">NADP</keyword>
<evidence type="ECO:0000256" key="5">
    <source>
        <dbReference type="ARBA" id="ARBA00007417"/>
    </source>
</evidence>
<dbReference type="Gene3D" id="3.40.140.10">
    <property type="entry name" value="Cytidine Deaminase, domain 2"/>
    <property type="match status" value="1"/>
</dbReference>
<dbReference type="InterPro" id="IPR016193">
    <property type="entry name" value="Cytidine_deaminase-like"/>
</dbReference>
<feature type="binding site" evidence="14">
    <location>
        <position position="218"/>
    </location>
    <ligand>
        <name>substrate</name>
    </ligand>
</feature>
<feature type="binding site" evidence="14">
    <location>
        <position position="207"/>
    </location>
    <ligand>
        <name>NADP(+)</name>
        <dbReference type="ChEBI" id="CHEBI:58349"/>
    </ligand>
</feature>
<evidence type="ECO:0000256" key="11">
    <source>
        <dbReference type="ARBA" id="ARBA00023268"/>
    </source>
</evidence>
<evidence type="ECO:0000256" key="7">
    <source>
        <dbReference type="ARBA" id="ARBA00022723"/>
    </source>
</evidence>
<dbReference type="InterPro" id="IPR016192">
    <property type="entry name" value="APOBEC/CMP_deaminase_Zn-bd"/>
</dbReference>
<keyword evidence="18" id="KW-1185">Reference proteome</keyword>
<comment type="catalytic activity">
    <reaction evidence="12">
        <text>2,5-diamino-6-hydroxy-4-(5-phosphoribosylamino)-pyrimidine + H2O + H(+) = 5-amino-6-(5-phospho-D-ribosylamino)uracil + NH4(+)</text>
        <dbReference type="Rhea" id="RHEA:21868"/>
        <dbReference type="ChEBI" id="CHEBI:15377"/>
        <dbReference type="ChEBI" id="CHEBI:15378"/>
        <dbReference type="ChEBI" id="CHEBI:28938"/>
        <dbReference type="ChEBI" id="CHEBI:58453"/>
        <dbReference type="ChEBI" id="CHEBI:58614"/>
        <dbReference type="EC" id="3.5.4.26"/>
    </reaction>
</comment>
<evidence type="ECO:0000256" key="12">
    <source>
        <dbReference type="PIRNR" id="PIRNR006769"/>
    </source>
</evidence>
<dbReference type="NCBIfam" id="TIGR00326">
    <property type="entry name" value="eubact_ribD"/>
    <property type="match status" value="1"/>
</dbReference>
<dbReference type="PROSITE" id="PS00903">
    <property type="entry name" value="CYT_DCMP_DEAMINASES_1"/>
    <property type="match status" value="1"/>
</dbReference>
<comment type="pathway">
    <text evidence="2 12">Cofactor biosynthesis; riboflavin biosynthesis; 5-amino-6-(D-ribitylamino)uracil from GTP: step 2/4.</text>
</comment>
<evidence type="ECO:0000256" key="9">
    <source>
        <dbReference type="ARBA" id="ARBA00022857"/>
    </source>
</evidence>